<keyword evidence="15" id="KW-1185">Reference proteome</keyword>
<evidence type="ECO:0000256" key="10">
    <source>
        <dbReference type="ARBA" id="ARBA00023002"/>
    </source>
</evidence>
<dbReference type="PANTHER" id="PTHR10851:SF0">
    <property type="entry name" value="PYRIDOXINE-5'-PHOSPHATE OXIDASE"/>
    <property type="match status" value="1"/>
</dbReference>
<comment type="function">
    <text evidence="2">Catalyzes the oxidation of either pyridoxine 5'-phosphate (PNP) or pyridoxamine 5'-phosphate (PMP) into pyridoxal 5'-phosphate (PLP).</text>
</comment>
<evidence type="ECO:0000256" key="11">
    <source>
        <dbReference type="ARBA" id="ARBA00023096"/>
    </source>
</evidence>
<dbReference type="GO" id="GO:0010181">
    <property type="term" value="F:FMN binding"/>
    <property type="evidence" value="ECO:0007669"/>
    <property type="project" value="InterPro"/>
</dbReference>
<dbReference type="InterPro" id="IPR012349">
    <property type="entry name" value="Split_barrel_FMN-bd"/>
</dbReference>
<sequence length="230" mass="27025">MSLLDIRKEYQSRDNALTEDKISLKEPIQLLNEWFDQVKNHPNILEPHAVCLATATKDGKPSARFVLCKSHSKEGFTIFTHYTSRKGLELEENPYCALTYYWEPFNRSVRIEGVAEKLPFSVADNYFRRRPYDSKIGALCSDQSKTIKDRNILTDKEKELKDKYPSNSDVPRPPQWGGYLIRPYVMEFWQGQTDRIHDRIRFRKLKDGEIVDETVTHKGEDGWYYERLAP</sequence>
<dbReference type="InterPro" id="IPR019740">
    <property type="entry name" value="Pyridox_Oxase_CS"/>
</dbReference>
<evidence type="ECO:0000256" key="1">
    <source>
        <dbReference type="ARBA" id="ARBA00001917"/>
    </source>
</evidence>
<evidence type="ECO:0000313" key="14">
    <source>
        <dbReference type="EMBL" id="KAK9883612.1"/>
    </source>
</evidence>
<comment type="subunit">
    <text evidence="6">Homodimer.</text>
</comment>
<dbReference type="FunFam" id="2.30.110.10:FF:000005">
    <property type="entry name" value="NAD(P)H-hydrate epimerase"/>
    <property type="match status" value="1"/>
</dbReference>
<comment type="pathway">
    <text evidence="4">Cofactor metabolism; pyridoxal 5'-phosphate salvage; pyridoxal 5'-phosphate from pyridoxine 5'-phosphate: step 1/1.</text>
</comment>
<keyword evidence="11" id="KW-0664">Pyridoxine biosynthesis</keyword>
<dbReference type="Pfam" id="PF01243">
    <property type="entry name" value="PNPOx_N"/>
    <property type="match status" value="1"/>
</dbReference>
<protein>
    <recommendedName>
        <fullName evidence="7">pyridoxal 5'-phosphate synthase</fullName>
        <ecNumber evidence="7">1.4.3.5</ecNumber>
    </recommendedName>
</protein>
<evidence type="ECO:0000313" key="15">
    <source>
        <dbReference type="Proteomes" id="UP001431783"/>
    </source>
</evidence>
<evidence type="ECO:0000259" key="12">
    <source>
        <dbReference type="Pfam" id="PF01243"/>
    </source>
</evidence>
<comment type="similarity">
    <text evidence="5">Belongs to the pyridoxamine 5'-phosphate oxidase family.</text>
</comment>
<dbReference type="Proteomes" id="UP001431783">
    <property type="component" value="Unassembled WGS sequence"/>
</dbReference>
<evidence type="ECO:0000256" key="5">
    <source>
        <dbReference type="ARBA" id="ARBA00007301"/>
    </source>
</evidence>
<comment type="caution">
    <text evidence="14">The sequence shown here is derived from an EMBL/GenBank/DDBJ whole genome shotgun (WGS) entry which is preliminary data.</text>
</comment>
<dbReference type="Pfam" id="PF10590">
    <property type="entry name" value="PNP_phzG_C"/>
    <property type="match status" value="1"/>
</dbReference>
<evidence type="ECO:0000256" key="2">
    <source>
        <dbReference type="ARBA" id="ARBA00003691"/>
    </source>
</evidence>
<dbReference type="AlphaFoldDB" id="A0AAW1USZ4"/>
<feature type="domain" description="Pyridoxamine 5'-phosphate oxidase N-terminal" evidence="12">
    <location>
        <begin position="44"/>
        <end position="156"/>
    </location>
</feature>
<evidence type="ECO:0000259" key="13">
    <source>
        <dbReference type="Pfam" id="PF10590"/>
    </source>
</evidence>
<dbReference type="HAMAP" id="MF_01629">
    <property type="entry name" value="PdxH"/>
    <property type="match status" value="1"/>
</dbReference>
<organism evidence="14 15">
    <name type="scientific">Henosepilachna vigintioctopunctata</name>
    <dbReference type="NCBI Taxonomy" id="420089"/>
    <lineage>
        <taxon>Eukaryota</taxon>
        <taxon>Metazoa</taxon>
        <taxon>Ecdysozoa</taxon>
        <taxon>Arthropoda</taxon>
        <taxon>Hexapoda</taxon>
        <taxon>Insecta</taxon>
        <taxon>Pterygota</taxon>
        <taxon>Neoptera</taxon>
        <taxon>Endopterygota</taxon>
        <taxon>Coleoptera</taxon>
        <taxon>Polyphaga</taxon>
        <taxon>Cucujiformia</taxon>
        <taxon>Coccinelloidea</taxon>
        <taxon>Coccinellidae</taxon>
        <taxon>Epilachninae</taxon>
        <taxon>Epilachnini</taxon>
        <taxon>Henosepilachna</taxon>
    </lineage>
</organism>
<dbReference type="NCBIfam" id="TIGR00558">
    <property type="entry name" value="pdxH"/>
    <property type="match status" value="1"/>
</dbReference>
<keyword evidence="8" id="KW-0285">Flavoprotein</keyword>
<dbReference type="GO" id="GO:0004733">
    <property type="term" value="F:pyridoxamine phosphate oxidase activity"/>
    <property type="evidence" value="ECO:0007669"/>
    <property type="project" value="UniProtKB-EC"/>
</dbReference>
<evidence type="ECO:0000256" key="3">
    <source>
        <dbReference type="ARBA" id="ARBA00004738"/>
    </source>
</evidence>
<keyword evidence="10" id="KW-0560">Oxidoreductase</keyword>
<evidence type="ECO:0000256" key="4">
    <source>
        <dbReference type="ARBA" id="ARBA00005037"/>
    </source>
</evidence>
<reference evidence="14 15" key="1">
    <citation type="submission" date="2023-03" db="EMBL/GenBank/DDBJ databases">
        <title>Genome insight into feeding habits of ladybird beetles.</title>
        <authorList>
            <person name="Li H.-S."/>
            <person name="Huang Y.-H."/>
            <person name="Pang H."/>
        </authorList>
    </citation>
    <scope>NUCLEOTIDE SEQUENCE [LARGE SCALE GENOMIC DNA]</scope>
    <source>
        <strain evidence="14">SYSU_2023b</strain>
        <tissue evidence="14">Whole body</tissue>
    </source>
</reference>
<dbReference type="PIRSF" id="PIRSF000190">
    <property type="entry name" value="Pyd_amn-ph_oxd"/>
    <property type="match status" value="1"/>
</dbReference>
<comment type="pathway">
    <text evidence="3">Cofactor metabolism; pyridoxal 5'-phosphate salvage; pyridoxal 5'-phosphate from pyridoxamine 5'-phosphate: step 1/1.</text>
</comment>
<dbReference type="InterPro" id="IPR000659">
    <property type="entry name" value="Pyridox_Oxase"/>
</dbReference>
<dbReference type="Gene3D" id="2.30.110.10">
    <property type="entry name" value="Electron Transport, Fmn-binding Protein, Chain A"/>
    <property type="match status" value="1"/>
</dbReference>
<name>A0AAW1USZ4_9CUCU</name>
<evidence type="ECO:0000256" key="7">
    <source>
        <dbReference type="ARBA" id="ARBA00012801"/>
    </source>
</evidence>
<dbReference type="PROSITE" id="PS01064">
    <property type="entry name" value="PYRIDOX_OXIDASE"/>
    <property type="match status" value="1"/>
</dbReference>
<dbReference type="InterPro" id="IPR011576">
    <property type="entry name" value="Pyridox_Oxase_N"/>
</dbReference>
<evidence type="ECO:0000256" key="8">
    <source>
        <dbReference type="ARBA" id="ARBA00022630"/>
    </source>
</evidence>
<keyword evidence="9" id="KW-0288">FMN</keyword>
<feature type="domain" description="Pyridoxine 5'-phosphate oxidase dimerisation C-terminal" evidence="13">
    <location>
        <begin position="176"/>
        <end position="230"/>
    </location>
</feature>
<dbReference type="InterPro" id="IPR019576">
    <property type="entry name" value="Pyridoxamine_oxidase_dimer_C"/>
</dbReference>
<evidence type="ECO:0000256" key="9">
    <source>
        <dbReference type="ARBA" id="ARBA00022643"/>
    </source>
</evidence>
<dbReference type="EC" id="1.4.3.5" evidence="7"/>
<comment type="cofactor">
    <cofactor evidence="1">
        <name>FMN</name>
        <dbReference type="ChEBI" id="CHEBI:58210"/>
    </cofactor>
</comment>
<dbReference type="EMBL" id="JARQZJ010000091">
    <property type="protein sequence ID" value="KAK9883612.1"/>
    <property type="molecule type" value="Genomic_DNA"/>
</dbReference>
<accession>A0AAW1USZ4</accession>
<dbReference type="GO" id="GO:0008615">
    <property type="term" value="P:pyridoxine biosynthetic process"/>
    <property type="evidence" value="ECO:0007669"/>
    <property type="project" value="UniProtKB-KW"/>
</dbReference>
<dbReference type="PANTHER" id="PTHR10851">
    <property type="entry name" value="PYRIDOXINE-5-PHOSPHATE OXIDASE"/>
    <property type="match status" value="1"/>
</dbReference>
<dbReference type="SUPFAM" id="SSF50475">
    <property type="entry name" value="FMN-binding split barrel"/>
    <property type="match status" value="1"/>
</dbReference>
<evidence type="ECO:0000256" key="6">
    <source>
        <dbReference type="ARBA" id="ARBA00011738"/>
    </source>
</evidence>
<dbReference type="NCBIfam" id="NF004231">
    <property type="entry name" value="PRK05679.1"/>
    <property type="match status" value="1"/>
</dbReference>
<proteinExistence type="inferred from homology"/>
<gene>
    <name evidence="14" type="ORF">WA026_001784</name>
</gene>